<accession>A0A841C4Q6</accession>
<keyword evidence="1" id="KW-0805">Transcription regulation</keyword>
<dbReference type="GO" id="GO:0000976">
    <property type="term" value="F:transcription cis-regulatory region binding"/>
    <property type="evidence" value="ECO:0007669"/>
    <property type="project" value="TreeGrafter"/>
</dbReference>
<dbReference type="Proteomes" id="UP000587527">
    <property type="component" value="Unassembled WGS sequence"/>
</dbReference>
<dbReference type="InterPro" id="IPR041674">
    <property type="entry name" value="TetR_C_22"/>
</dbReference>
<dbReference type="AlphaFoldDB" id="A0A841C4Q6"/>
<organism evidence="6 7">
    <name type="scientific">Allocatelliglobosispora scoriae</name>
    <dbReference type="NCBI Taxonomy" id="643052"/>
    <lineage>
        <taxon>Bacteria</taxon>
        <taxon>Bacillati</taxon>
        <taxon>Actinomycetota</taxon>
        <taxon>Actinomycetes</taxon>
        <taxon>Micromonosporales</taxon>
        <taxon>Micromonosporaceae</taxon>
        <taxon>Allocatelliglobosispora</taxon>
    </lineage>
</organism>
<dbReference type="PRINTS" id="PR00455">
    <property type="entry name" value="HTHTETR"/>
</dbReference>
<evidence type="ECO:0000256" key="1">
    <source>
        <dbReference type="ARBA" id="ARBA00023015"/>
    </source>
</evidence>
<evidence type="ECO:0000259" key="5">
    <source>
        <dbReference type="PROSITE" id="PS50977"/>
    </source>
</evidence>
<dbReference type="SUPFAM" id="SSF46689">
    <property type="entry name" value="Homeodomain-like"/>
    <property type="match status" value="1"/>
</dbReference>
<dbReference type="PANTHER" id="PTHR30055">
    <property type="entry name" value="HTH-TYPE TRANSCRIPTIONAL REGULATOR RUTR"/>
    <property type="match status" value="1"/>
</dbReference>
<dbReference type="InterPro" id="IPR050109">
    <property type="entry name" value="HTH-type_TetR-like_transc_reg"/>
</dbReference>
<dbReference type="Pfam" id="PF00440">
    <property type="entry name" value="TetR_N"/>
    <property type="match status" value="1"/>
</dbReference>
<reference evidence="6 7" key="1">
    <citation type="submission" date="2020-08" db="EMBL/GenBank/DDBJ databases">
        <title>Sequencing the genomes of 1000 actinobacteria strains.</title>
        <authorList>
            <person name="Klenk H.-P."/>
        </authorList>
    </citation>
    <scope>NUCLEOTIDE SEQUENCE [LARGE SCALE GENOMIC DNA]</scope>
    <source>
        <strain evidence="6 7">DSM 45362</strain>
    </source>
</reference>
<feature type="DNA-binding region" description="H-T-H motif" evidence="4">
    <location>
        <begin position="38"/>
        <end position="57"/>
    </location>
</feature>
<evidence type="ECO:0000313" key="6">
    <source>
        <dbReference type="EMBL" id="MBB5874123.1"/>
    </source>
</evidence>
<keyword evidence="2 4" id="KW-0238">DNA-binding</keyword>
<sequence>MTTGIRAEPSQRRSRDKRDRILVAVGELLEEVPFERITTKDIAARAGVSVGSLYRFFVDKQAVIDALGQHWLDSYVEIMDGALAEAPPDGDALVDQVVDAFAAFWRGEHELPSPGLRQIWFGPVKAQFTPGALVENDDLLVSRLFDVLTTTLGRPPTEQLRIRLRVAINVADDLLTRAFRANPRGDETILAELKELLRRYLA</sequence>
<evidence type="ECO:0000256" key="4">
    <source>
        <dbReference type="PROSITE-ProRule" id="PRU00335"/>
    </source>
</evidence>
<dbReference type="PANTHER" id="PTHR30055:SF234">
    <property type="entry name" value="HTH-TYPE TRANSCRIPTIONAL REGULATOR BETI"/>
    <property type="match status" value="1"/>
</dbReference>
<dbReference type="Pfam" id="PF17928">
    <property type="entry name" value="TetR_C_22"/>
    <property type="match status" value="1"/>
</dbReference>
<dbReference type="RefSeq" id="WP_184845980.1">
    <property type="nucleotide sequence ID" value="NZ_JACHMN010000003.1"/>
</dbReference>
<dbReference type="InterPro" id="IPR009057">
    <property type="entry name" value="Homeodomain-like_sf"/>
</dbReference>
<evidence type="ECO:0000313" key="7">
    <source>
        <dbReference type="Proteomes" id="UP000587527"/>
    </source>
</evidence>
<proteinExistence type="predicted"/>
<protein>
    <submittedName>
        <fullName evidence="6">AcrR family transcriptional regulator</fullName>
    </submittedName>
</protein>
<dbReference type="PROSITE" id="PS50977">
    <property type="entry name" value="HTH_TETR_2"/>
    <property type="match status" value="1"/>
</dbReference>
<feature type="domain" description="HTH tetR-type" evidence="5">
    <location>
        <begin position="15"/>
        <end position="75"/>
    </location>
</feature>
<dbReference type="EMBL" id="JACHMN010000003">
    <property type="protein sequence ID" value="MBB5874123.1"/>
    <property type="molecule type" value="Genomic_DNA"/>
</dbReference>
<dbReference type="GO" id="GO:0003700">
    <property type="term" value="F:DNA-binding transcription factor activity"/>
    <property type="evidence" value="ECO:0007669"/>
    <property type="project" value="TreeGrafter"/>
</dbReference>
<name>A0A841C4Q6_9ACTN</name>
<comment type="caution">
    <text evidence="6">The sequence shown here is derived from an EMBL/GenBank/DDBJ whole genome shotgun (WGS) entry which is preliminary data.</text>
</comment>
<gene>
    <name evidence="6" type="ORF">F4553_007557</name>
</gene>
<dbReference type="InterPro" id="IPR001647">
    <property type="entry name" value="HTH_TetR"/>
</dbReference>
<keyword evidence="3" id="KW-0804">Transcription</keyword>
<dbReference type="Gene3D" id="1.10.357.10">
    <property type="entry name" value="Tetracycline Repressor, domain 2"/>
    <property type="match status" value="1"/>
</dbReference>
<keyword evidence="7" id="KW-1185">Reference proteome</keyword>
<evidence type="ECO:0000256" key="3">
    <source>
        <dbReference type="ARBA" id="ARBA00023163"/>
    </source>
</evidence>
<evidence type="ECO:0000256" key="2">
    <source>
        <dbReference type="ARBA" id="ARBA00023125"/>
    </source>
</evidence>